<evidence type="ECO:0000313" key="10">
    <source>
        <dbReference type="EMBL" id="PQJ27674.1"/>
    </source>
</evidence>
<evidence type="ECO:0000313" key="11">
    <source>
        <dbReference type="Proteomes" id="UP000239907"/>
    </source>
</evidence>
<evidence type="ECO:0000259" key="8">
    <source>
        <dbReference type="PROSITE" id="PS50893"/>
    </source>
</evidence>
<comment type="subcellular location">
    <subcellularLocation>
        <location evidence="1">Cell membrane</location>
        <topology evidence="1">Multi-pass membrane protein</topology>
    </subcellularLocation>
</comment>
<dbReference type="InterPro" id="IPR039421">
    <property type="entry name" value="Type_1_exporter"/>
</dbReference>
<reference evidence="10 11" key="1">
    <citation type="submission" date="2016-12" db="EMBL/GenBank/DDBJ databases">
        <title>Study of bacterial adaptation to deep sea.</title>
        <authorList>
            <person name="Song J."/>
            <person name="Yoshizawa S."/>
            <person name="Kogure K."/>
        </authorList>
    </citation>
    <scope>NUCLEOTIDE SEQUENCE [LARGE SCALE GENOMIC DNA]</scope>
    <source>
        <strain evidence="10 11">SAORIC-165</strain>
    </source>
</reference>
<dbReference type="InterPro" id="IPR017871">
    <property type="entry name" value="ABC_transporter-like_CS"/>
</dbReference>
<keyword evidence="3" id="KW-0547">Nucleotide-binding</keyword>
<dbReference type="CDD" id="cd18552">
    <property type="entry name" value="ABC_6TM_MsbA_like"/>
    <property type="match status" value="1"/>
</dbReference>
<dbReference type="InterPro" id="IPR011527">
    <property type="entry name" value="ABC1_TM_dom"/>
</dbReference>
<dbReference type="Gene3D" id="1.20.1560.10">
    <property type="entry name" value="ABC transporter type 1, transmembrane domain"/>
    <property type="match status" value="1"/>
</dbReference>
<dbReference type="GO" id="GO:0034040">
    <property type="term" value="F:ATPase-coupled lipid transmembrane transporter activity"/>
    <property type="evidence" value="ECO:0007669"/>
    <property type="project" value="TreeGrafter"/>
</dbReference>
<dbReference type="GO" id="GO:0016887">
    <property type="term" value="F:ATP hydrolysis activity"/>
    <property type="evidence" value="ECO:0007669"/>
    <property type="project" value="InterPro"/>
</dbReference>
<dbReference type="Pfam" id="PF00005">
    <property type="entry name" value="ABC_tran"/>
    <property type="match status" value="1"/>
</dbReference>
<evidence type="ECO:0000256" key="4">
    <source>
        <dbReference type="ARBA" id="ARBA00022840"/>
    </source>
</evidence>
<dbReference type="InterPro" id="IPR027417">
    <property type="entry name" value="P-loop_NTPase"/>
</dbReference>
<keyword evidence="5 7" id="KW-1133">Transmembrane helix</keyword>
<dbReference type="PROSITE" id="PS50929">
    <property type="entry name" value="ABC_TM1F"/>
    <property type="match status" value="1"/>
</dbReference>
<evidence type="ECO:0000256" key="6">
    <source>
        <dbReference type="ARBA" id="ARBA00023136"/>
    </source>
</evidence>
<feature type="transmembrane region" description="Helical" evidence="7">
    <location>
        <begin position="163"/>
        <end position="182"/>
    </location>
</feature>
<accession>A0A2S7TZV8</accession>
<feature type="domain" description="ABC transporter" evidence="8">
    <location>
        <begin position="362"/>
        <end position="599"/>
    </location>
</feature>
<dbReference type="EMBL" id="MQWA01000001">
    <property type="protein sequence ID" value="PQJ27674.1"/>
    <property type="molecule type" value="Genomic_DNA"/>
</dbReference>
<dbReference type="Pfam" id="PF00664">
    <property type="entry name" value="ABC_membrane"/>
    <property type="match status" value="1"/>
</dbReference>
<dbReference type="RefSeq" id="WP_105042161.1">
    <property type="nucleotide sequence ID" value="NZ_MQWA01000001.1"/>
</dbReference>
<keyword evidence="2 7" id="KW-0812">Transmembrane</keyword>
<comment type="caution">
    <text evidence="10">The sequence shown here is derived from an EMBL/GenBank/DDBJ whole genome shotgun (WGS) entry which is preliminary data.</text>
</comment>
<evidence type="ECO:0000256" key="3">
    <source>
        <dbReference type="ARBA" id="ARBA00022741"/>
    </source>
</evidence>
<dbReference type="Proteomes" id="UP000239907">
    <property type="component" value="Unassembled WGS sequence"/>
</dbReference>
<evidence type="ECO:0000259" key="9">
    <source>
        <dbReference type="PROSITE" id="PS50929"/>
    </source>
</evidence>
<keyword evidence="6 7" id="KW-0472">Membrane</keyword>
<dbReference type="OrthoDB" id="9761126at2"/>
<keyword evidence="11" id="KW-1185">Reference proteome</keyword>
<feature type="transmembrane region" description="Helical" evidence="7">
    <location>
        <begin position="80"/>
        <end position="98"/>
    </location>
</feature>
<dbReference type="GO" id="GO:0005886">
    <property type="term" value="C:plasma membrane"/>
    <property type="evidence" value="ECO:0007669"/>
    <property type="project" value="UniProtKB-SubCell"/>
</dbReference>
<protein>
    <recommendedName>
        <fullName evidence="12">ABC transporter ATP-binding protein</fullName>
    </recommendedName>
</protein>
<evidence type="ECO:0000256" key="5">
    <source>
        <dbReference type="ARBA" id="ARBA00022989"/>
    </source>
</evidence>
<dbReference type="SUPFAM" id="SSF52540">
    <property type="entry name" value="P-loop containing nucleoside triphosphate hydrolases"/>
    <property type="match status" value="1"/>
</dbReference>
<dbReference type="Gene3D" id="3.40.50.300">
    <property type="entry name" value="P-loop containing nucleotide triphosphate hydrolases"/>
    <property type="match status" value="1"/>
</dbReference>
<dbReference type="InterPro" id="IPR003439">
    <property type="entry name" value="ABC_transporter-like_ATP-bd"/>
</dbReference>
<dbReference type="PANTHER" id="PTHR24221:SF654">
    <property type="entry name" value="ATP-BINDING CASSETTE SUB-FAMILY B MEMBER 6"/>
    <property type="match status" value="1"/>
</dbReference>
<dbReference type="SUPFAM" id="SSF90123">
    <property type="entry name" value="ABC transporter transmembrane region"/>
    <property type="match status" value="1"/>
</dbReference>
<name>A0A2S7TZV8_9BACT</name>
<feature type="domain" description="ABC transmembrane type-1" evidence="9">
    <location>
        <begin position="21"/>
        <end position="328"/>
    </location>
</feature>
<feature type="transmembrane region" description="Helical" evidence="7">
    <location>
        <begin position="269"/>
        <end position="291"/>
    </location>
</feature>
<evidence type="ECO:0000256" key="2">
    <source>
        <dbReference type="ARBA" id="ARBA00022692"/>
    </source>
</evidence>
<sequence>MKKFFPYFSLFKPVKLQFFTAIVFGLIAGVASGAGLPLVAKYVFPLIFRDQSTGAVAETPEWMLKLTSFIGIGVPTPNQVLIVACCFLPAIFLIRNIARYLNSILMSYSGMLVLEELRIMTFDRLQRLPLAFHKRHKEGDILTRVMGDTSQIRRALFRIASDLIIQPVQLVSAVCAVIFMAMTIDGMVFVLYAMLSIPVCVFPIRYLGKALYRKARDARAKGGDMTATVSENLASQQEIRAYGMEDEQVEKFREDSIIMRGLQLKMVKYQGLISPSVEVMSTLGVVFAIYLGAQRGFTLQVFTPVILAMYFAYEPVKKLGAISTLIRKAEASLERVEYVLHSEDNMPEPTEPKVLKDVKGEVCFNNVNFVYDSEPVLSGLNIKVTPGESVALVGPSGAGKSTFVSMIPRFYDVKDGSVTVDGCDVRDLTKRNLRDNIALVSQHPLLFRGSIAENIRIGRPSATDAQVIEAAKHANAHDFIMEFPNGYDNEVGERGDGLSGGQKQRVAIARAFLKDAPILILDEATSALDTESESQIQAALKVLTQGRTTFVIAHRFSSIRDAQRILVFDKFQDGGRIVGDGSHSELYESCSLYKDLYDKQTG</sequence>
<feature type="transmembrane region" description="Helical" evidence="7">
    <location>
        <begin position="188"/>
        <end position="207"/>
    </location>
</feature>
<dbReference type="InterPro" id="IPR036640">
    <property type="entry name" value="ABC1_TM_sf"/>
</dbReference>
<evidence type="ECO:0000256" key="7">
    <source>
        <dbReference type="SAM" id="Phobius"/>
    </source>
</evidence>
<evidence type="ECO:0008006" key="12">
    <source>
        <dbReference type="Google" id="ProtNLM"/>
    </source>
</evidence>
<dbReference type="GO" id="GO:0140359">
    <property type="term" value="F:ABC-type transporter activity"/>
    <property type="evidence" value="ECO:0007669"/>
    <property type="project" value="InterPro"/>
</dbReference>
<dbReference type="FunFam" id="3.40.50.300:FF:000218">
    <property type="entry name" value="Multidrug ABC transporter ATP-binding protein"/>
    <property type="match status" value="1"/>
</dbReference>
<dbReference type="PANTHER" id="PTHR24221">
    <property type="entry name" value="ATP-BINDING CASSETTE SUB-FAMILY B"/>
    <property type="match status" value="1"/>
</dbReference>
<keyword evidence="4" id="KW-0067">ATP-binding</keyword>
<proteinExistence type="predicted"/>
<dbReference type="InterPro" id="IPR003593">
    <property type="entry name" value="AAA+_ATPase"/>
</dbReference>
<dbReference type="GO" id="GO:0005524">
    <property type="term" value="F:ATP binding"/>
    <property type="evidence" value="ECO:0007669"/>
    <property type="project" value="UniProtKB-KW"/>
</dbReference>
<dbReference type="SMART" id="SM00382">
    <property type="entry name" value="AAA"/>
    <property type="match status" value="1"/>
</dbReference>
<dbReference type="AlphaFoldDB" id="A0A2S7TZV8"/>
<dbReference type="PROSITE" id="PS50893">
    <property type="entry name" value="ABC_TRANSPORTER_2"/>
    <property type="match status" value="1"/>
</dbReference>
<gene>
    <name evidence="10" type="ORF">BSZ32_03610</name>
</gene>
<evidence type="ECO:0000256" key="1">
    <source>
        <dbReference type="ARBA" id="ARBA00004651"/>
    </source>
</evidence>
<organism evidence="10 11">
    <name type="scientific">Rubritalea profundi</name>
    <dbReference type="NCBI Taxonomy" id="1658618"/>
    <lineage>
        <taxon>Bacteria</taxon>
        <taxon>Pseudomonadati</taxon>
        <taxon>Verrucomicrobiota</taxon>
        <taxon>Verrucomicrobiia</taxon>
        <taxon>Verrucomicrobiales</taxon>
        <taxon>Rubritaleaceae</taxon>
        <taxon>Rubritalea</taxon>
    </lineage>
</organism>
<dbReference type="PROSITE" id="PS00211">
    <property type="entry name" value="ABC_TRANSPORTER_1"/>
    <property type="match status" value="1"/>
</dbReference>